<keyword evidence="5 9" id="KW-0627">Porphyrin biosynthesis</keyword>
<evidence type="ECO:0000256" key="5">
    <source>
        <dbReference type="ARBA" id="ARBA00023244"/>
    </source>
</evidence>
<evidence type="ECO:0000256" key="8">
    <source>
        <dbReference type="ARBA" id="ARBA00048617"/>
    </source>
</evidence>
<sequence>MIEPLKGQRILITREIQQAKPLAKLVEFYGGTACIAPLLRFEPIITNDTNDKLNQLQDNSKWLFFTSSNTVRLFENYREKLEITINLKIASVGEKTSLALRNYGYSVDFEPTVYSGTAMAKEFIAEYGKDQQVTIVCGESAREEIPQILSENSVSFDKLVIYRTIENGKSKDILHNHLVKGVDACLFTSPSTVKAFVHFSGMDLLRKVKAGTVCVAIGKTTADALKKEQFAHVIYPEKYTTEAMVAALIDYKKDGEEDDRV</sequence>
<comment type="caution">
    <text evidence="11">The sequence shown here is derived from an EMBL/GenBank/DDBJ whole genome shotgun (WGS) entry which is preliminary data.</text>
</comment>
<name>A0A7C8KTN9_9BACI</name>
<evidence type="ECO:0000256" key="6">
    <source>
        <dbReference type="ARBA" id="ARBA00037589"/>
    </source>
</evidence>
<dbReference type="SUPFAM" id="SSF69618">
    <property type="entry name" value="HemD-like"/>
    <property type="match status" value="1"/>
</dbReference>
<proteinExistence type="inferred from homology"/>
<dbReference type="GO" id="GO:0006782">
    <property type="term" value="P:protoporphyrinogen IX biosynthetic process"/>
    <property type="evidence" value="ECO:0007669"/>
    <property type="project" value="UniProtKB-UniRule"/>
</dbReference>
<dbReference type="CDD" id="cd06578">
    <property type="entry name" value="HemD"/>
    <property type="match status" value="1"/>
</dbReference>
<evidence type="ECO:0000313" key="12">
    <source>
        <dbReference type="Proteomes" id="UP000480246"/>
    </source>
</evidence>
<keyword evidence="12" id="KW-1185">Reference proteome</keyword>
<evidence type="ECO:0000256" key="9">
    <source>
        <dbReference type="RuleBase" id="RU366031"/>
    </source>
</evidence>
<keyword evidence="4 9" id="KW-0456">Lyase</keyword>
<accession>A0A7C8KTN9</accession>
<dbReference type="EMBL" id="WEID01000054">
    <property type="protein sequence ID" value="KAB8134715.1"/>
    <property type="molecule type" value="Genomic_DNA"/>
</dbReference>
<dbReference type="GO" id="GO:0006780">
    <property type="term" value="P:uroporphyrinogen III biosynthetic process"/>
    <property type="evidence" value="ECO:0007669"/>
    <property type="project" value="UniProtKB-UniRule"/>
</dbReference>
<dbReference type="GO" id="GO:0004852">
    <property type="term" value="F:uroporphyrinogen-III synthase activity"/>
    <property type="evidence" value="ECO:0007669"/>
    <property type="project" value="UniProtKB-UniRule"/>
</dbReference>
<evidence type="ECO:0000256" key="4">
    <source>
        <dbReference type="ARBA" id="ARBA00023239"/>
    </source>
</evidence>
<dbReference type="InterPro" id="IPR036108">
    <property type="entry name" value="4pyrrol_syn_uPrphyn_synt_sf"/>
</dbReference>
<dbReference type="AlphaFoldDB" id="A0A7C8KTN9"/>
<dbReference type="Pfam" id="PF02602">
    <property type="entry name" value="HEM4"/>
    <property type="match status" value="1"/>
</dbReference>
<dbReference type="PANTHER" id="PTHR38042">
    <property type="entry name" value="UROPORPHYRINOGEN-III SYNTHASE, CHLOROPLASTIC"/>
    <property type="match status" value="1"/>
</dbReference>
<dbReference type="Gene3D" id="3.40.50.10090">
    <property type="match status" value="2"/>
</dbReference>
<evidence type="ECO:0000256" key="7">
    <source>
        <dbReference type="ARBA" id="ARBA00040167"/>
    </source>
</evidence>
<dbReference type="PANTHER" id="PTHR38042:SF1">
    <property type="entry name" value="UROPORPHYRINOGEN-III SYNTHASE, CHLOROPLASTIC"/>
    <property type="match status" value="1"/>
</dbReference>
<comment type="catalytic activity">
    <reaction evidence="8 9">
        <text>hydroxymethylbilane = uroporphyrinogen III + H2O</text>
        <dbReference type="Rhea" id="RHEA:18965"/>
        <dbReference type="ChEBI" id="CHEBI:15377"/>
        <dbReference type="ChEBI" id="CHEBI:57308"/>
        <dbReference type="ChEBI" id="CHEBI:57845"/>
        <dbReference type="EC" id="4.2.1.75"/>
    </reaction>
</comment>
<protein>
    <recommendedName>
        <fullName evidence="7 9">Uroporphyrinogen-III synthase</fullName>
        <ecNumber evidence="3 9">4.2.1.75</ecNumber>
    </recommendedName>
</protein>
<dbReference type="InterPro" id="IPR039793">
    <property type="entry name" value="UROS/Hem4"/>
</dbReference>
<dbReference type="RefSeq" id="WP_153403428.1">
    <property type="nucleotide sequence ID" value="NZ_ML762430.1"/>
</dbReference>
<dbReference type="UniPathway" id="UPA00251">
    <property type="reaction ID" value="UER00320"/>
</dbReference>
<feature type="domain" description="Tetrapyrrole biosynthesis uroporphyrinogen III synthase" evidence="10">
    <location>
        <begin position="22"/>
        <end position="246"/>
    </location>
</feature>
<comment type="similarity">
    <text evidence="2 9">Belongs to the uroporphyrinogen-III synthase family.</text>
</comment>
<comment type="function">
    <text evidence="6 9">Catalyzes cyclization of the linear tetrapyrrole, hydroxymethylbilane, to the macrocyclic uroporphyrinogen III.</text>
</comment>
<evidence type="ECO:0000256" key="3">
    <source>
        <dbReference type="ARBA" id="ARBA00013109"/>
    </source>
</evidence>
<evidence type="ECO:0000313" key="11">
    <source>
        <dbReference type="EMBL" id="KAB8134715.1"/>
    </source>
</evidence>
<organism evidence="11 12">
    <name type="scientific">Gracilibacillus oryzae</name>
    <dbReference type="NCBI Taxonomy" id="1672701"/>
    <lineage>
        <taxon>Bacteria</taxon>
        <taxon>Bacillati</taxon>
        <taxon>Bacillota</taxon>
        <taxon>Bacilli</taxon>
        <taxon>Bacillales</taxon>
        <taxon>Bacillaceae</taxon>
        <taxon>Gracilibacillus</taxon>
    </lineage>
</organism>
<dbReference type="Proteomes" id="UP000480246">
    <property type="component" value="Unassembled WGS sequence"/>
</dbReference>
<gene>
    <name evidence="11" type="ORF">F9U64_11290</name>
</gene>
<comment type="pathway">
    <text evidence="1 9">Porphyrin-containing compound metabolism; protoporphyrin-IX biosynthesis; coproporphyrinogen-III from 5-aminolevulinate: step 3/4.</text>
</comment>
<dbReference type="OrthoDB" id="9815856at2"/>
<evidence type="ECO:0000256" key="1">
    <source>
        <dbReference type="ARBA" id="ARBA00004772"/>
    </source>
</evidence>
<evidence type="ECO:0000256" key="2">
    <source>
        <dbReference type="ARBA" id="ARBA00008133"/>
    </source>
</evidence>
<reference evidence="11 12" key="1">
    <citation type="submission" date="2019-10" db="EMBL/GenBank/DDBJ databases">
        <title>Gracilibacillus sp. nov. isolated from rice seeds.</title>
        <authorList>
            <person name="He S."/>
        </authorList>
    </citation>
    <scope>NUCLEOTIDE SEQUENCE [LARGE SCALE GENOMIC DNA]</scope>
    <source>
        <strain evidence="11 12">TD8</strain>
    </source>
</reference>
<dbReference type="InterPro" id="IPR003754">
    <property type="entry name" value="4pyrrol_synth_uPrphyn_synth"/>
</dbReference>
<evidence type="ECO:0000259" key="10">
    <source>
        <dbReference type="Pfam" id="PF02602"/>
    </source>
</evidence>
<dbReference type="EC" id="4.2.1.75" evidence="3 9"/>